<keyword evidence="7" id="KW-1185">Reference proteome</keyword>
<dbReference type="SUPFAM" id="SSF117281">
    <property type="entry name" value="Kelch motif"/>
    <property type="match status" value="2"/>
</dbReference>
<sequence length="410" mass="45547">MYFLIKFIFYIIFLINSILCYDPPPRTYHNSVIINDRLIIIGGDKPVTEVPGGTYELIYLDLSKSFDNTNLSWNLVHEGDLPISTWSSTAIVSLDNSTIFLIGGMFDKNTHDYVSNPVYTYNYLNSKWTKPSITGDSVPIRQRMTGVIDDSGIIYIFGGYNFTTFGEVYNEMNTLDTSSMTWKTLSIINNLPPLSNGYSASILPNGIIVYFGGLDGNVTLAPMKNVSNNLSIIFNSKNATGNDVDSRWLFASVLTPDGHIIIFGGCDLNYISVSPKLAILNTNKSPYEWSIPSSSEINSPPSIYGHTANLYYNYMIITFGYDADTNYVIYNSTVYLYDITNNTWVTRFNPPPPPSPSPSPSTPTSTPSPHSPKFLKPLLIGLGAIGVLICIAIFVFYKKRNEILKIAGSN</sequence>
<evidence type="ECO:0000256" key="3">
    <source>
        <dbReference type="SAM" id="MobiDB-lite"/>
    </source>
</evidence>
<evidence type="ECO:0000256" key="4">
    <source>
        <dbReference type="SAM" id="Phobius"/>
    </source>
</evidence>
<comment type="caution">
    <text evidence="6">The sequence shown here is derived from an EMBL/GenBank/DDBJ whole genome shotgun (WGS) entry which is preliminary data.</text>
</comment>
<feature type="region of interest" description="Disordered" evidence="3">
    <location>
        <begin position="348"/>
        <end position="370"/>
    </location>
</feature>
<dbReference type="Pfam" id="PF24681">
    <property type="entry name" value="Kelch_KLHDC2_KLHL20_DRC7"/>
    <property type="match status" value="1"/>
</dbReference>
<keyword evidence="4" id="KW-1133">Transmembrane helix</keyword>
<protein>
    <recommendedName>
        <fullName evidence="8">Galactose oxidase</fullName>
    </recommendedName>
</protein>
<keyword evidence="1" id="KW-0880">Kelch repeat</keyword>
<feature type="chain" id="PRO_5017354069" description="Galactose oxidase" evidence="5">
    <location>
        <begin position="21"/>
        <end position="410"/>
    </location>
</feature>
<name>A0A397ID61_9GLOM</name>
<evidence type="ECO:0000256" key="5">
    <source>
        <dbReference type="SAM" id="SignalP"/>
    </source>
</evidence>
<reference evidence="6 7" key="1">
    <citation type="submission" date="2018-08" db="EMBL/GenBank/DDBJ databases">
        <title>Genome and evolution of the arbuscular mycorrhizal fungus Diversispora epigaea (formerly Glomus versiforme) and its bacterial endosymbionts.</title>
        <authorList>
            <person name="Sun X."/>
            <person name="Fei Z."/>
            <person name="Harrison M."/>
        </authorList>
    </citation>
    <scope>NUCLEOTIDE SEQUENCE [LARGE SCALE GENOMIC DNA]</scope>
    <source>
        <strain evidence="6 7">IT104</strain>
    </source>
</reference>
<dbReference type="Proteomes" id="UP000266861">
    <property type="component" value="Unassembled WGS sequence"/>
</dbReference>
<feature type="compositionally biased region" description="Pro residues" evidence="3">
    <location>
        <begin position="349"/>
        <end position="361"/>
    </location>
</feature>
<dbReference type="EMBL" id="PQFF01000240">
    <property type="protein sequence ID" value="RHZ71073.1"/>
    <property type="molecule type" value="Genomic_DNA"/>
</dbReference>
<dbReference type="Gene3D" id="2.120.10.80">
    <property type="entry name" value="Kelch-type beta propeller"/>
    <property type="match status" value="2"/>
</dbReference>
<keyword evidence="4" id="KW-0472">Membrane</keyword>
<evidence type="ECO:0008006" key="8">
    <source>
        <dbReference type="Google" id="ProtNLM"/>
    </source>
</evidence>
<dbReference type="AlphaFoldDB" id="A0A397ID61"/>
<organism evidence="6 7">
    <name type="scientific">Diversispora epigaea</name>
    <dbReference type="NCBI Taxonomy" id="1348612"/>
    <lineage>
        <taxon>Eukaryota</taxon>
        <taxon>Fungi</taxon>
        <taxon>Fungi incertae sedis</taxon>
        <taxon>Mucoromycota</taxon>
        <taxon>Glomeromycotina</taxon>
        <taxon>Glomeromycetes</taxon>
        <taxon>Diversisporales</taxon>
        <taxon>Diversisporaceae</taxon>
        <taxon>Diversispora</taxon>
    </lineage>
</organism>
<dbReference type="PANTHER" id="PTHR46093">
    <property type="entry name" value="ACYL-COA-BINDING DOMAIN-CONTAINING PROTEIN 5"/>
    <property type="match status" value="1"/>
</dbReference>
<dbReference type="OrthoDB" id="2363417at2759"/>
<accession>A0A397ID61</accession>
<feature type="signal peptide" evidence="5">
    <location>
        <begin position="1"/>
        <end position="20"/>
    </location>
</feature>
<keyword evidence="5" id="KW-0732">Signal</keyword>
<dbReference type="InterPro" id="IPR015915">
    <property type="entry name" value="Kelch-typ_b-propeller"/>
</dbReference>
<evidence type="ECO:0000256" key="1">
    <source>
        <dbReference type="ARBA" id="ARBA00022441"/>
    </source>
</evidence>
<keyword evidence="4" id="KW-0812">Transmembrane</keyword>
<evidence type="ECO:0000313" key="7">
    <source>
        <dbReference type="Proteomes" id="UP000266861"/>
    </source>
</evidence>
<keyword evidence="2" id="KW-0677">Repeat</keyword>
<evidence type="ECO:0000256" key="2">
    <source>
        <dbReference type="ARBA" id="ARBA00022737"/>
    </source>
</evidence>
<evidence type="ECO:0000313" key="6">
    <source>
        <dbReference type="EMBL" id="RHZ71073.1"/>
    </source>
</evidence>
<dbReference type="PANTHER" id="PTHR46093:SF18">
    <property type="entry name" value="FIBRONECTIN TYPE-III DOMAIN-CONTAINING PROTEIN"/>
    <property type="match status" value="1"/>
</dbReference>
<proteinExistence type="predicted"/>
<gene>
    <name evidence="6" type="ORF">Glove_262g60</name>
</gene>
<feature type="transmembrane region" description="Helical" evidence="4">
    <location>
        <begin position="378"/>
        <end position="397"/>
    </location>
</feature>